<sequence>MLLNPLGAGHMRNNYLFLKYLSVYASLWLETTPWCTEEIGRFQYALRRHEKDFHRVSKELQACGMDKSVKACVEFYYVWKRMNTRREVNSRSAARIDEGLTFNLAQVPFHSPPFRIFRPNHRGVSTTVYPSKMNMHQTPIHQPLTNKMDRWLLILLALSE</sequence>
<dbReference type="Gene3D" id="1.10.10.60">
    <property type="entry name" value="Homeodomain-like"/>
    <property type="match status" value="1"/>
</dbReference>
<proteinExistence type="predicted"/>
<name>A0A3P6R9S7_DIBLA</name>
<dbReference type="InterPro" id="IPR017884">
    <property type="entry name" value="SANT_dom"/>
</dbReference>
<dbReference type="PANTHER" id="PTHR16089:SF40">
    <property type="entry name" value="SUPPRESSOR OF ACTIVATED EGL-4 PROTEIN 1"/>
    <property type="match status" value="1"/>
</dbReference>
<dbReference type="PROSITE" id="PS51293">
    <property type="entry name" value="SANT"/>
    <property type="match status" value="1"/>
</dbReference>
<dbReference type="EMBL" id="UYRU01005531">
    <property type="protein sequence ID" value="VDK38918.1"/>
    <property type="molecule type" value="Genomic_DNA"/>
</dbReference>
<dbReference type="AlphaFoldDB" id="A0A3P6R9S7"/>
<dbReference type="InterPro" id="IPR009057">
    <property type="entry name" value="Homeodomain-like_sf"/>
</dbReference>
<dbReference type="SUPFAM" id="SSF46689">
    <property type="entry name" value="Homeodomain-like"/>
    <property type="match status" value="1"/>
</dbReference>
<dbReference type="InterPro" id="IPR001005">
    <property type="entry name" value="SANT/Myb"/>
</dbReference>
<dbReference type="OrthoDB" id="6248481at2759"/>
<dbReference type="PANTHER" id="PTHR16089">
    <property type="entry name" value="REST COREPRESSOR COREST PROTEIN-RELATED"/>
    <property type="match status" value="1"/>
</dbReference>
<dbReference type="GO" id="GO:0000118">
    <property type="term" value="C:histone deacetylase complex"/>
    <property type="evidence" value="ECO:0007669"/>
    <property type="project" value="TreeGrafter"/>
</dbReference>
<evidence type="ECO:0000259" key="1">
    <source>
        <dbReference type="PROSITE" id="PS51293"/>
    </source>
</evidence>
<dbReference type="GO" id="GO:0006357">
    <property type="term" value="P:regulation of transcription by RNA polymerase II"/>
    <property type="evidence" value="ECO:0007669"/>
    <property type="project" value="TreeGrafter"/>
</dbReference>
<accession>A0A3P6R9S7</accession>
<feature type="domain" description="SANT" evidence="1">
    <location>
        <begin position="29"/>
        <end position="84"/>
    </location>
</feature>
<dbReference type="Proteomes" id="UP000281553">
    <property type="component" value="Unassembled WGS sequence"/>
</dbReference>
<protein>
    <recommendedName>
        <fullName evidence="1">SANT domain-containing protein</fullName>
    </recommendedName>
</protein>
<organism evidence="2 3">
    <name type="scientific">Dibothriocephalus latus</name>
    <name type="common">Fish tapeworm</name>
    <name type="synonym">Diphyllobothrium latum</name>
    <dbReference type="NCBI Taxonomy" id="60516"/>
    <lineage>
        <taxon>Eukaryota</taxon>
        <taxon>Metazoa</taxon>
        <taxon>Spiralia</taxon>
        <taxon>Lophotrochozoa</taxon>
        <taxon>Platyhelminthes</taxon>
        <taxon>Cestoda</taxon>
        <taxon>Eucestoda</taxon>
        <taxon>Diphyllobothriidea</taxon>
        <taxon>Diphyllobothriidae</taxon>
        <taxon>Dibothriocephalus</taxon>
    </lineage>
</organism>
<dbReference type="GO" id="GO:0005667">
    <property type="term" value="C:transcription regulator complex"/>
    <property type="evidence" value="ECO:0007669"/>
    <property type="project" value="TreeGrafter"/>
</dbReference>
<dbReference type="GO" id="GO:0003714">
    <property type="term" value="F:transcription corepressor activity"/>
    <property type="evidence" value="ECO:0007669"/>
    <property type="project" value="TreeGrafter"/>
</dbReference>
<evidence type="ECO:0000313" key="3">
    <source>
        <dbReference type="Proteomes" id="UP000281553"/>
    </source>
</evidence>
<keyword evidence="3" id="KW-1185">Reference proteome</keyword>
<gene>
    <name evidence="2" type="ORF">DILT_LOCUS989</name>
</gene>
<reference evidence="2 3" key="1">
    <citation type="submission" date="2018-11" db="EMBL/GenBank/DDBJ databases">
        <authorList>
            <consortium name="Pathogen Informatics"/>
        </authorList>
    </citation>
    <scope>NUCLEOTIDE SEQUENCE [LARGE SCALE GENOMIC DNA]</scope>
</reference>
<dbReference type="SMART" id="SM00717">
    <property type="entry name" value="SANT"/>
    <property type="match status" value="1"/>
</dbReference>
<evidence type="ECO:0000313" key="2">
    <source>
        <dbReference type="EMBL" id="VDK38918.1"/>
    </source>
</evidence>
<dbReference type="InterPro" id="IPR051066">
    <property type="entry name" value="Trans_reg/Corepressor"/>
</dbReference>